<proteinExistence type="predicted"/>
<feature type="transmembrane region" description="Helical" evidence="1">
    <location>
        <begin position="6"/>
        <end position="25"/>
    </location>
</feature>
<keyword evidence="1" id="KW-1133">Transmembrane helix</keyword>
<organism evidence="3 4">
    <name type="scientific">Candidatus Viridilinea halotolerans</name>
    <dbReference type="NCBI Taxonomy" id="2491704"/>
    <lineage>
        <taxon>Bacteria</taxon>
        <taxon>Bacillati</taxon>
        <taxon>Chloroflexota</taxon>
        <taxon>Chloroflexia</taxon>
        <taxon>Chloroflexales</taxon>
        <taxon>Chloroflexineae</taxon>
        <taxon>Oscillochloridaceae</taxon>
        <taxon>Candidatus Viridilinea</taxon>
    </lineage>
</organism>
<dbReference type="PROSITE" id="PS51787">
    <property type="entry name" value="LON_N"/>
    <property type="match status" value="1"/>
</dbReference>
<evidence type="ECO:0000256" key="1">
    <source>
        <dbReference type="SAM" id="Phobius"/>
    </source>
</evidence>
<dbReference type="Pfam" id="PF02190">
    <property type="entry name" value="LON_substr_bdg"/>
    <property type="match status" value="1"/>
</dbReference>
<dbReference type="InterPro" id="IPR003111">
    <property type="entry name" value="Lon_prtase_N"/>
</dbReference>
<accession>A0A426U4N1</accession>
<keyword evidence="1" id="KW-0472">Membrane</keyword>
<dbReference type="InterPro" id="IPR015947">
    <property type="entry name" value="PUA-like_sf"/>
</dbReference>
<dbReference type="AlphaFoldDB" id="A0A426U4N1"/>
<sequence length="220" mass="24861">MTRQIPLFPLGTILFPGAIINLHIFEERYRIMIERCLEEQLPFGIVLIRQGDEVIEDRIAALPAEPYAVGTLAVINSHLRLDDGRFLITAVGNRRFRVEALLEQTPYILAEISELPEDDSKGTVAAASELRAIYERYWQAVSSATGAALQPEDLPEEPNQLAYHLADRMQVTLERKQHWLESDLRTRIREIANDLRAELALMPSGQRQVDEGLSGMSSLN</sequence>
<keyword evidence="1" id="KW-0812">Transmembrane</keyword>
<dbReference type="PANTHER" id="PTHR46732">
    <property type="entry name" value="ATP-DEPENDENT PROTEASE LA (LON) DOMAIN PROTEIN"/>
    <property type="match status" value="1"/>
</dbReference>
<dbReference type="Proteomes" id="UP000280307">
    <property type="component" value="Unassembled WGS sequence"/>
</dbReference>
<protein>
    <submittedName>
        <fullName evidence="3">Peptidase S16</fullName>
    </submittedName>
</protein>
<feature type="domain" description="Lon N-terminal" evidence="2">
    <location>
        <begin position="2"/>
        <end position="200"/>
    </location>
</feature>
<reference evidence="3 4" key="1">
    <citation type="submission" date="2018-12" db="EMBL/GenBank/DDBJ databases">
        <title>Genome Sequence of Candidatus Viridilinea halotolerans isolated from saline sulfide-rich spring.</title>
        <authorList>
            <person name="Grouzdev D.S."/>
            <person name="Burganskaya E.I."/>
            <person name="Krutkina M.S."/>
            <person name="Sukhacheva M.V."/>
            <person name="Gorlenko V.M."/>
        </authorList>
    </citation>
    <scope>NUCLEOTIDE SEQUENCE [LARGE SCALE GENOMIC DNA]</scope>
    <source>
        <strain evidence="3">Chok-6</strain>
    </source>
</reference>
<dbReference type="EMBL" id="RSAS01000231">
    <property type="protein sequence ID" value="RRR74886.1"/>
    <property type="molecule type" value="Genomic_DNA"/>
</dbReference>
<evidence type="ECO:0000259" key="2">
    <source>
        <dbReference type="PROSITE" id="PS51787"/>
    </source>
</evidence>
<dbReference type="PANTHER" id="PTHR46732:SF8">
    <property type="entry name" value="ATP-DEPENDENT PROTEASE LA (LON) DOMAIN PROTEIN"/>
    <property type="match status" value="1"/>
</dbReference>
<evidence type="ECO:0000313" key="4">
    <source>
        <dbReference type="Proteomes" id="UP000280307"/>
    </source>
</evidence>
<dbReference type="SUPFAM" id="SSF88697">
    <property type="entry name" value="PUA domain-like"/>
    <property type="match status" value="1"/>
</dbReference>
<evidence type="ECO:0000313" key="3">
    <source>
        <dbReference type="EMBL" id="RRR74886.1"/>
    </source>
</evidence>
<comment type="caution">
    <text evidence="3">The sequence shown here is derived from an EMBL/GenBank/DDBJ whole genome shotgun (WGS) entry which is preliminary data.</text>
</comment>
<name>A0A426U4N1_9CHLR</name>
<dbReference type="SMART" id="SM00464">
    <property type="entry name" value="LON"/>
    <property type="match status" value="1"/>
</dbReference>
<dbReference type="InterPro" id="IPR046336">
    <property type="entry name" value="Lon_prtase_N_sf"/>
</dbReference>
<dbReference type="Gene3D" id="2.30.130.40">
    <property type="entry name" value="LON domain-like"/>
    <property type="match status" value="1"/>
</dbReference>
<gene>
    <name evidence="3" type="ORF">EI684_06045</name>
</gene>